<keyword evidence="4" id="KW-1185">Reference proteome</keyword>
<dbReference type="GO" id="GO:0030431">
    <property type="term" value="P:sleep"/>
    <property type="evidence" value="ECO:0007669"/>
    <property type="project" value="InterPro"/>
</dbReference>
<dbReference type="OrthoDB" id="75169at2759"/>
<dbReference type="GeneID" id="117644450"/>
<evidence type="ECO:0000256" key="1">
    <source>
        <dbReference type="ARBA" id="ARBA00022729"/>
    </source>
</evidence>
<sequence>MDRLLLATAVVLLGLSLSPTAEAINCYTCSSHNGSDPACEDPFHPAHSYYSQKCMVPKMGHIGVFPANFCIKLIGTNVDTSELMVIRACVRKTMDSQCGSFRYQDNLMNGCILTCDYDGCNSARGLGPQALLVAALAALLAVTLAT</sequence>
<organism evidence="5">
    <name type="scientific">Thrips palmi</name>
    <name type="common">Melon thrips</name>
    <dbReference type="NCBI Taxonomy" id="161013"/>
    <lineage>
        <taxon>Eukaryota</taxon>
        <taxon>Metazoa</taxon>
        <taxon>Ecdysozoa</taxon>
        <taxon>Arthropoda</taxon>
        <taxon>Hexapoda</taxon>
        <taxon>Insecta</taxon>
        <taxon>Pterygota</taxon>
        <taxon>Neoptera</taxon>
        <taxon>Paraneoptera</taxon>
        <taxon>Thysanoptera</taxon>
        <taxon>Terebrantia</taxon>
        <taxon>Thripoidea</taxon>
        <taxon>Thripidae</taxon>
        <taxon>Thrips</taxon>
    </lineage>
</organism>
<dbReference type="InParanoid" id="A0A6P8YR84"/>
<evidence type="ECO:0000313" key="4">
    <source>
        <dbReference type="Proteomes" id="UP000515158"/>
    </source>
</evidence>
<dbReference type="RefSeq" id="XP_034239840.1">
    <property type="nucleotide sequence ID" value="XM_034383949.1"/>
</dbReference>
<reference evidence="5" key="1">
    <citation type="submission" date="2025-08" db="UniProtKB">
        <authorList>
            <consortium name="RefSeq"/>
        </authorList>
    </citation>
    <scope>IDENTIFICATION</scope>
    <source>
        <tissue evidence="5">Total insect</tissue>
    </source>
</reference>
<feature type="signal peptide" evidence="3">
    <location>
        <begin position="1"/>
        <end position="23"/>
    </location>
</feature>
<keyword evidence="1 3" id="KW-0732">Signal</keyword>
<dbReference type="Pfam" id="PF17064">
    <property type="entry name" value="QVR"/>
    <property type="match status" value="1"/>
</dbReference>
<accession>A0A6P8YR84</accession>
<dbReference type="GO" id="GO:0032222">
    <property type="term" value="P:regulation of synaptic transmission, cholinergic"/>
    <property type="evidence" value="ECO:0007669"/>
    <property type="project" value="InterPro"/>
</dbReference>
<dbReference type="PANTHER" id="PTHR38332">
    <property type="entry name" value="PROTEIN CBG11604"/>
    <property type="match status" value="1"/>
</dbReference>
<evidence type="ECO:0000313" key="5">
    <source>
        <dbReference type="RefSeq" id="XP_034239840.1"/>
    </source>
</evidence>
<dbReference type="AlphaFoldDB" id="A0A6P8YR84"/>
<dbReference type="PANTHER" id="PTHR38332:SF2">
    <property type="entry name" value="PROTEIN QUIVER"/>
    <property type="match status" value="1"/>
</dbReference>
<keyword evidence="2" id="KW-0325">Glycoprotein</keyword>
<gene>
    <name evidence="5" type="primary">LOC117644450</name>
</gene>
<feature type="chain" id="PRO_5027715609" evidence="3">
    <location>
        <begin position="24"/>
        <end position="146"/>
    </location>
</feature>
<proteinExistence type="predicted"/>
<evidence type="ECO:0000256" key="2">
    <source>
        <dbReference type="ARBA" id="ARBA00023180"/>
    </source>
</evidence>
<dbReference type="KEGG" id="tpal:117644450"/>
<evidence type="ECO:0000256" key="3">
    <source>
        <dbReference type="SAM" id="SignalP"/>
    </source>
</evidence>
<name>A0A6P8YR84_THRPL</name>
<protein>
    <submittedName>
        <fullName evidence="5">U-scoloptoxin(05)-Sm1a-like</fullName>
    </submittedName>
</protein>
<dbReference type="Proteomes" id="UP000515158">
    <property type="component" value="Unplaced"/>
</dbReference>
<dbReference type="InterPro" id="IPR031424">
    <property type="entry name" value="QVR-like"/>
</dbReference>